<evidence type="ECO:0000313" key="1">
    <source>
        <dbReference type="EMBL" id="KZO90829.1"/>
    </source>
</evidence>
<reference evidence="1 2" key="1">
    <citation type="journal article" date="2016" name="Mol. Biol. Evol.">
        <title>Comparative Genomics of Early-Diverging Mushroom-Forming Fungi Provides Insights into the Origins of Lignocellulose Decay Capabilities.</title>
        <authorList>
            <person name="Nagy L.G."/>
            <person name="Riley R."/>
            <person name="Tritt A."/>
            <person name="Adam C."/>
            <person name="Daum C."/>
            <person name="Floudas D."/>
            <person name="Sun H."/>
            <person name="Yadav J.S."/>
            <person name="Pangilinan J."/>
            <person name="Larsson K.H."/>
            <person name="Matsuura K."/>
            <person name="Barry K."/>
            <person name="Labutti K."/>
            <person name="Kuo R."/>
            <person name="Ohm R.A."/>
            <person name="Bhattacharya S.S."/>
            <person name="Shirouzu T."/>
            <person name="Yoshinaga Y."/>
            <person name="Martin F.M."/>
            <person name="Grigoriev I.V."/>
            <person name="Hibbett D.S."/>
        </authorList>
    </citation>
    <scope>NUCLEOTIDE SEQUENCE [LARGE SCALE GENOMIC DNA]</scope>
    <source>
        <strain evidence="1 2">TUFC12733</strain>
    </source>
</reference>
<sequence length="401" mass="44968">MELGGDLWPIAFDTRTLDRGDGTERSFNPALLKLPSALEWDFAVVARGTIREHPEMERVNRKVPIEQGLIAFGAKMSSNYRLSQVSPAFYLPLPSKPSPNCKKSSHVFGAEDPRIWWSDANVPMLSFSQIASDPSLCRAIAWIPDLRVIWPGLDRVLEPSRLVPPQLPASYKDGVVQVAKVRAHTAEKNWLAFYPGALPNPTQGPTFHYQLNPQMALQQAADQPFDERLLFEPMWNEPPEQSAVCTKYHQLPWRAAHQSFPLQRLTLCPRGTCIPDETNTVFLSLGQLKKSRKKGSGLEYGRFVMTWNVTSPFEFVSMHPEFRFAGTDDKNIVYAISGVFLPTTTTEPDPHQPPLNLGHGFIDDNAMIGLGIADRYMSTIVIPVRDLLSGGKLCRDAFQLE</sequence>
<accession>A0A167GRD0</accession>
<dbReference type="EMBL" id="KV417333">
    <property type="protein sequence ID" value="KZO90829.1"/>
    <property type="molecule type" value="Genomic_DNA"/>
</dbReference>
<proteinExistence type="predicted"/>
<evidence type="ECO:0000313" key="2">
    <source>
        <dbReference type="Proteomes" id="UP000076738"/>
    </source>
</evidence>
<gene>
    <name evidence="1" type="ORF">CALVIDRAFT_542298</name>
</gene>
<keyword evidence="2" id="KW-1185">Reference proteome</keyword>
<organism evidence="1 2">
    <name type="scientific">Calocera viscosa (strain TUFC12733)</name>
    <dbReference type="NCBI Taxonomy" id="1330018"/>
    <lineage>
        <taxon>Eukaryota</taxon>
        <taxon>Fungi</taxon>
        <taxon>Dikarya</taxon>
        <taxon>Basidiomycota</taxon>
        <taxon>Agaricomycotina</taxon>
        <taxon>Dacrymycetes</taxon>
        <taxon>Dacrymycetales</taxon>
        <taxon>Dacrymycetaceae</taxon>
        <taxon>Calocera</taxon>
    </lineage>
</organism>
<dbReference type="AlphaFoldDB" id="A0A167GRD0"/>
<name>A0A167GRD0_CALVF</name>
<protein>
    <submittedName>
        <fullName evidence="1">Uncharacterized protein</fullName>
    </submittedName>
</protein>
<dbReference type="OrthoDB" id="2522565at2759"/>
<dbReference type="Proteomes" id="UP000076738">
    <property type="component" value="Unassembled WGS sequence"/>
</dbReference>